<comment type="caution">
    <text evidence="1">The sequence shown here is derived from an EMBL/GenBank/DDBJ whole genome shotgun (WGS) entry which is preliminary data.</text>
</comment>
<protein>
    <submittedName>
        <fullName evidence="1">Uncharacterized protein</fullName>
    </submittedName>
</protein>
<reference evidence="1" key="2">
    <citation type="submission" date="2023-06" db="EMBL/GenBank/DDBJ databases">
        <authorList>
            <person name="Swenson N.G."/>
            <person name="Wegrzyn J.L."/>
            <person name="Mcevoy S.L."/>
        </authorList>
    </citation>
    <scope>NUCLEOTIDE SEQUENCE</scope>
    <source>
        <strain evidence="1">NS2018</strain>
        <tissue evidence="1">Leaf</tissue>
    </source>
</reference>
<reference evidence="1" key="1">
    <citation type="journal article" date="2022" name="Plant J.">
        <title>Strategies of tolerance reflected in two North American maple genomes.</title>
        <authorList>
            <person name="McEvoy S.L."/>
            <person name="Sezen U.U."/>
            <person name="Trouern-Trend A."/>
            <person name="McMahon S.M."/>
            <person name="Schaberg P.G."/>
            <person name="Yang J."/>
            <person name="Wegrzyn J.L."/>
            <person name="Swenson N.G."/>
        </authorList>
    </citation>
    <scope>NUCLEOTIDE SEQUENCE</scope>
    <source>
        <strain evidence="1">NS2018</strain>
    </source>
</reference>
<organism evidence="1 2">
    <name type="scientific">Acer saccharum</name>
    <name type="common">Sugar maple</name>
    <dbReference type="NCBI Taxonomy" id="4024"/>
    <lineage>
        <taxon>Eukaryota</taxon>
        <taxon>Viridiplantae</taxon>
        <taxon>Streptophyta</taxon>
        <taxon>Embryophyta</taxon>
        <taxon>Tracheophyta</taxon>
        <taxon>Spermatophyta</taxon>
        <taxon>Magnoliopsida</taxon>
        <taxon>eudicotyledons</taxon>
        <taxon>Gunneridae</taxon>
        <taxon>Pentapetalae</taxon>
        <taxon>rosids</taxon>
        <taxon>malvids</taxon>
        <taxon>Sapindales</taxon>
        <taxon>Sapindaceae</taxon>
        <taxon>Hippocastanoideae</taxon>
        <taxon>Acereae</taxon>
        <taxon>Acer</taxon>
    </lineage>
</organism>
<dbReference type="Proteomes" id="UP001168877">
    <property type="component" value="Unassembled WGS sequence"/>
</dbReference>
<sequence>MNIRVLLTSSSEEIISTLDLVSGDKMKFLLIKAPLEDSYDLARSAFKVAGDFKVSIKLVNDVPSTLEKSQFDIHIMTTKHDYNRRYMTVNDVPSALKNFQLEREA</sequence>
<dbReference type="EMBL" id="JAUESC010000387">
    <property type="protein sequence ID" value="KAK0574514.1"/>
    <property type="molecule type" value="Genomic_DNA"/>
</dbReference>
<name>A0AA39RKG1_ACESA</name>
<evidence type="ECO:0000313" key="1">
    <source>
        <dbReference type="EMBL" id="KAK0574514.1"/>
    </source>
</evidence>
<proteinExistence type="predicted"/>
<gene>
    <name evidence="1" type="ORF">LWI29_024845</name>
</gene>
<accession>A0AA39RKG1</accession>
<evidence type="ECO:0000313" key="2">
    <source>
        <dbReference type="Proteomes" id="UP001168877"/>
    </source>
</evidence>
<dbReference type="AlphaFoldDB" id="A0AA39RKG1"/>
<keyword evidence="2" id="KW-1185">Reference proteome</keyword>